<organism evidence="1 2">
    <name type="scientific">Paenalcaligenes hominis</name>
    <dbReference type="NCBI Taxonomy" id="643674"/>
    <lineage>
        <taxon>Bacteria</taxon>
        <taxon>Pseudomonadati</taxon>
        <taxon>Pseudomonadota</taxon>
        <taxon>Betaproteobacteria</taxon>
        <taxon>Burkholderiales</taxon>
        <taxon>Alcaligenaceae</taxon>
        <taxon>Paenalcaligenes</taxon>
    </lineage>
</organism>
<protein>
    <submittedName>
        <fullName evidence="1">Uncharacterized protein</fullName>
    </submittedName>
</protein>
<dbReference type="KEGG" id="phn:PAEH1_02485"/>
<evidence type="ECO:0000313" key="2">
    <source>
        <dbReference type="Proteomes" id="UP000189369"/>
    </source>
</evidence>
<dbReference type="Proteomes" id="UP000189369">
    <property type="component" value="Chromosome"/>
</dbReference>
<dbReference type="AlphaFoldDB" id="A0A1U9JY69"/>
<reference evidence="1 2" key="1">
    <citation type="submission" date="2017-01" db="EMBL/GenBank/DDBJ databases">
        <title>Complete Genome Sequence of Paenalcaligenes hominis, Isolated from a paraplegic Patient with neurogenic bladder.</title>
        <authorList>
            <person name="Mukhopadhyay R."/>
            <person name="Joaquin J."/>
            <person name="Hogue R."/>
            <person name="Kilaru A."/>
            <person name="Jospin G."/>
            <person name="Mars K."/>
            <person name="Eisen J.A."/>
            <person name="Chaturvedi V."/>
        </authorList>
    </citation>
    <scope>NUCLEOTIDE SEQUENCE [LARGE SCALE GENOMIC DNA]</scope>
    <source>
        <strain evidence="1 2">15S00501</strain>
    </source>
</reference>
<gene>
    <name evidence="1" type="ORF">PAEH1_02485</name>
</gene>
<evidence type="ECO:0000313" key="1">
    <source>
        <dbReference type="EMBL" id="AQS50694.1"/>
    </source>
</evidence>
<accession>A0A1U9JY69</accession>
<dbReference type="STRING" id="643674.PAEH1_02485"/>
<dbReference type="EMBL" id="CP019697">
    <property type="protein sequence ID" value="AQS50694.1"/>
    <property type="molecule type" value="Genomic_DNA"/>
</dbReference>
<dbReference type="OrthoDB" id="9813379at2"/>
<name>A0A1U9JY69_9BURK</name>
<sequence>MAATVITVYQAQGFGARFWGWHRFPYPQHMLYFERCQAVHSFGLTQPLAVRFIGVNNTAIGPWHYLAPNRILFNRKAKAVLEVGWGSKVKRHQAWVAFSCAPSPFKRWVL</sequence>
<proteinExistence type="predicted"/>